<dbReference type="EMBL" id="AMZH03009326">
    <property type="protein sequence ID" value="RRT57101.1"/>
    <property type="molecule type" value="Genomic_DNA"/>
</dbReference>
<evidence type="ECO:0000313" key="1">
    <source>
        <dbReference type="EMBL" id="RRT57101.1"/>
    </source>
</evidence>
<gene>
    <name evidence="1" type="ORF">B296_00046028</name>
</gene>
<evidence type="ECO:0000313" key="2">
    <source>
        <dbReference type="Proteomes" id="UP000287651"/>
    </source>
</evidence>
<dbReference type="AlphaFoldDB" id="A0A426YZN6"/>
<sequence>MAYKDAIDLLQGHYIVSLSRDMSSPTKAGALETYASFRLALALVLTGLMFALMSLRQAQINVGHILLSLVWASLSLGIAAFVRANGRVFTNRPRLLRSKH</sequence>
<dbReference type="Proteomes" id="UP000287651">
    <property type="component" value="Unassembled WGS sequence"/>
</dbReference>
<protein>
    <submittedName>
        <fullName evidence="1">Uncharacterized protein</fullName>
    </submittedName>
</protein>
<organism evidence="1 2">
    <name type="scientific">Ensete ventricosum</name>
    <name type="common">Abyssinian banana</name>
    <name type="synonym">Musa ensete</name>
    <dbReference type="NCBI Taxonomy" id="4639"/>
    <lineage>
        <taxon>Eukaryota</taxon>
        <taxon>Viridiplantae</taxon>
        <taxon>Streptophyta</taxon>
        <taxon>Embryophyta</taxon>
        <taxon>Tracheophyta</taxon>
        <taxon>Spermatophyta</taxon>
        <taxon>Magnoliopsida</taxon>
        <taxon>Liliopsida</taxon>
        <taxon>Zingiberales</taxon>
        <taxon>Musaceae</taxon>
        <taxon>Ensete</taxon>
    </lineage>
</organism>
<proteinExistence type="predicted"/>
<comment type="caution">
    <text evidence="1">The sequence shown here is derived from an EMBL/GenBank/DDBJ whole genome shotgun (WGS) entry which is preliminary data.</text>
</comment>
<name>A0A426YZN6_ENSVE</name>
<reference evidence="1 2" key="1">
    <citation type="journal article" date="2014" name="Agronomy (Basel)">
        <title>A Draft Genome Sequence for Ensete ventricosum, the Drought-Tolerant Tree Against Hunger.</title>
        <authorList>
            <person name="Harrison J."/>
            <person name="Moore K.A."/>
            <person name="Paszkiewicz K."/>
            <person name="Jones T."/>
            <person name="Grant M."/>
            <person name="Ambacheew D."/>
            <person name="Muzemil S."/>
            <person name="Studholme D.J."/>
        </authorList>
    </citation>
    <scope>NUCLEOTIDE SEQUENCE [LARGE SCALE GENOMIC DNA]</scope>
</reference>
<accession>A0A426YZN6</accession>